<keyword evidence="2" id="KW-0808">Transferase</keyword>
<comment type="caution">
    <text evidence="2">The sequence shown here is derived from an EMBL/GenBank/DDBJ whole genome shotgun (WGS) entry which is preliminary data.</text>
</comment>
<dbReference type="Gene3D" id="3.40.50.150">
    <property type="entry name" value="Vaccinia Virus protein VP39"/>
    <property type="match status" value="1"/>
</dbReference>
<dbReference type="GO" id="GO:0008168">
    <property type="term" value="F:methyltransferase activity"/>
    <property type="evidence" value="ECO:0007669"/>
    <property type="project" value="UniProtKB-KW"/>
</dbReference>
<keyword evidence="3" id="KW-1185">Reference proteome</keyword>
<name>A0ABR7ITH3_9CLOT</name>
<dbReference type="InterPro" id="IPR006342">
    <property type="entry name" value="FkbM_mtfrase"/>
</dbReference>
<accession>A0ABR7ITH3</accession>
<dbReference type="InterPro" id="IPR029063">
    <property type="entry name" value="SAM-dependent_MTases_sf"/>
</dbReference>
<keyword evidence="2" id="KW-0489">Methyltransferase</keyword>
<dbReference type="PANTHER" id="PTHR34203">
    <property type="entry name" value="METHYLTRANSFERASE, FKBM FAMILY PROTEIN"/>
    <property type="match status" value="1"/>
</dbReference>
<dbReference type="RefSeq" id="WP_186996974.1">
    <property type="nucleotide sequence ID" value="NZ_JACOQK010000001.1"/>
</dbReference>
<sequence>MLEKIKEQNVWDCLQQTNLPVVMYGMGDGALKIFKVFEQYGIQVEAMFASDEFVRGHSFQGYLVQKYSDICRQYPEFHTVMAFAIHDDPTLERLFQMNQEHPIVAPDVPVAGDGLFTREYIAEHEAEFDQVYDLLADETSKKTYLDILNFKVSGKIEYLYQCRSEKPEVYTNLLKPNDQEIFVDLGAYDGDTIAEFLQFVSDYQHIYALEPDAKNFKKLEKNTAHLERITRYNMAAWNQTDTLYFSKKAGRNSRLSNKGVEIPADSVDHLIQQPVSILKMDIEGTESKALEGAKKTIQQYRPKLYVCAYHRNEDLFALPLQILDLCPDYKIYLRHHPYIPAWETNFYCIPK</sequence>
<proteinExistence type="predicted"/>
<dbReference type="EMBL" id="JACOQK010000001">
    <property type="protein sequence ID" value="MBC5788447.1"/>
    <property type="molecule type" value="Genomic_DNA"/>
</dbReference>
<dbReference type="InterPro" id="IPR052514">
    <property type="entry name" value="SAM-dependent_MTase"/>
</dbReference>
<dbReference type="Proteomes" id="UP000649151">
    <property type="component" value="Unassembled WGS sequence"/>
</dbReference>
<protein>
    <submittedName>
        <fullName evidence="2">FkbM family methyltransferase</fullName>
    </submittedName>
</protein>
<dbReference type="Pfam" id="PF05050">
    <property type="entry name" value="Methyltransf_21"/>
    <property type="match status" value="1"/>
</dbReference>
<dbReference type="SUPFAM" id="SSF53335">
    <property type="entry name" value="S-adenosyl-L-methionine-dependent methyltransferases"/>
    <property type="match status" value="1"/>
</dbReference>
<dbReference type="GO" id="GO:0032259">
    <property type="term" value="P:methylation"/>
    <property type="evidence" value="ECO:0007669"/>
    <property type="project" value="UniProtKB-KW"/>
</dbReference>
<organism evidence="2 3">
    <name type="scientific">Clostridium facile</name>
    <dbReference type="NCBI Taxonomy" id="2763035"/>
    <lineage>
        <taxon>Bacteria</taxon>
        <taxon>Bacillati</taxon>
        <taxon>Bacillota</taxon>
        <taxon>Clostridia</taxon>
        <taxon>Eubacteriales</taxon>
        <taxon>Clostridiaceae</taxon>
        <taxon>Clostridium</taxon>
    </lineage>
</organism>
<evidence type="ECO:0000259" key="1">
    <source>
        <dbReference type="Pfam" id="PF05050"/>
    </source>
</evidence>
<feature type="domain" description="Methyltransferase FkbM" evidence="1">
    <location>
        <begin position="184"/>
        <end position="314"/>
    </location>
</feature>
<evidence type="ECO:0000313" key="3">
    <source>
        <dbReference type="Proteomes" id="UP000649151"/>
    </source>
</evidence>
<reference evidence="2 3" key="1">
    <citation type="submission" date="2020-08" db="EMBL/GenBank/DDBJ databases">
        <title>Genome public.</title>
        <authorList>
            <person name="Liu C."/>
            <person name="Sun Q."/>
        </authorList>
    </citation>
    <scope>NUCLEOTIDE SEQUENCE [LARGE SCALE GENOMIC DNA]</scope>
    <source>
        <strain evidence="2 3">NSJ-27</strain>
    </source>
</reference>
<dbReference type="PANTHER" id="PTHR34203:SF15">
    <property type="entry name" value="SLL1173 PROTEIN"/>
    <property type="match status" value="1"/>
</dbReference>
<dbReference type="NCBIfam" id="TIGR01444">
    <property type="entry name" value="fkbM_fam"/>
    <property type="match status" value="1"/>
</dbReference>
<evidence type="ECO:0000313" key="2">
    <source>
        <dbReference type="EMBL" id="MBC5788447.1"/>
    </source>
</evidence>
<gene>
    <name evidence="2" type="ORF">H8Z77_10570</name>
</gene>